<dbReference type="InterPro" id="IPR007739">
    <property type="entry name" value="RgpF"/>
</dbReference>
<dbReference type="AlphaFoldDB" id="A0A917EIC2"/>
<accession>A0A917EIC2</accession>
<dbReference type="Pfam" id="PF14307">
    <property type="entry name" value="Glyco_tran_WbsX"/>
    <property type="match status" value="1"/>
</dbReference>
<dbReference type="Proteomes" id="UP000612855">
    <property type="component" value="Unassembled WGS sequence"/>
</dbReference>
<organism evidence="1 2">
    <name type="scientific">Primorskyibacter flagellatus</name>
    <dbReference type="NCBI Taxonomy" id="1387277"/>
    <lineage>
        <taxon>Bacteria</taxon>
        <taxon>Pseudomonadati</taxon>
        <taxon>Pseudomonadota</taxon>
        <taxon>Alphaproteobacteria</taxon>
        <taxon>Rhodobacterales</taxon>
        <taxon>Roseobacteraceae</taxon>
        <taxon>Primorskyibacter</taxon>
    </lineage>
</organism>
<gene>
    <name evidence="1" type="ORF">GCM10011360_27570</name>
</gene>
<dbReference type="Gene3D" id="3.20.20.80">
    <property type="entry name" value="Glycosidases"/>
    <property type="match status" value="1"/>
</dbReference>
<dbReference type="PANTHER" id="PTHR41244">
    <property type="entry name" value="RHAMNAN SYNTHESIS F"/>
    <property type="match status" value="1"/>
</dbReference>
<dbReference type="EMBL" id="BMFJ01000001">
    <property type="protein sequence ID" value="GGE38261.1"/>
    <property type="molecule type" value="Genomic_DNA"/>
</dbReference>
<comment type="caution">
    <text evidence="1">The sequence shown here is derived from an EMBL/GenBank/DDBJ whole genome shotgun (WGS) entry which is preliminary data.</text>
</comment>
<keyword evidence="2" id="KW-1185">Reference proteome</keyword>
<name>A0A917EIC2_9RHOB</name>
<dbReference type="CDD" id="cd11579">
    <property type="entry name" value="Glyco_tran_WbsX"/>
    <property type="match status" value="1"/>
</dbReference>
<proteinExistence type="predicted"/>
<sequence length="752" mass="84329">MSGAKLFLARCRKVARLAFMGPSGLLYLWLLHRSGLFDADFYRRGNPGLNRLFRIFPMRHYILWGEAAGLCPGAEFDPQAYLDLHPDVARAGMPPLRHFLTLGRAEGRSPRKRPVPRLPHVPKTHWRIDPARKTHPYALHLHIYYPDLWGEFADRLAGLDIAIDIYVTVTWRGDETAWLIDQIRDRFPDAHVLAAANRGRDILPFLKLVNAGVFDGYDAVCKLHTKRSPHREDGDAWRRQLVRGLLPESGVRAPLSRFLADPDAAFWVADGQCYDVRDWWGSNRDKTAAVLRRVELDDLVADLRFPAGSMYWAKPLMIGMIRALRLTDDLFEVEDGQTDGTLAHAVERAIGGLARAAGQDIVQAKDLSRPPPVPRAPAFVSAFYLPQFHPIPENDAWWGAGFSEWRGVAAATSVFPGHLQPASPGALGYYDLRAPEVMQDQAALARTAGIDAFCVYHYWFGGRRLLEKPLDRLLETPESDFPFYLCWANESWRRNWDGLSGEILIGQDYSPGFERRLVESTLPYMRDPRYQRPDGHRPRFIIYRPEDMPAPEQNVARMRRAWKEAGIGPVELGAVCFHVAGDSPVPPGVFDFWVEMPPHGLVDGAAYRFGGPLGNTLGANGPAPGFAGLIYDYDAVARRSLSPAYRSGLPPDTIVGIMPGWDNTARRKARAHIARGANPATFRHWLRRLADGPLATSYRGELFVNAWNEWAEKAMLEPTEQFGRLNLDALAEFTAPPRHLALPDQTGAIGNG</sequence>
<evidence type="ECO:0000313" key="2">
    <source>
        <dbReference type="Proteomes" id="UP000612855"/>
    </source>
</evidence>
<dbReference type="RefSeq" id="WP_229737576.1">
    <property type="nucleotide sequence ID" value="NZ_BMFJ01000001.1"/>
</dbReference>
<reference evidence="2" key="1">
    <citation type="journal article" date="2019" name="Int. J. Syst. Evol. Microbiol.">
        <title>The Global Catalogue of Microorganisms (GCM) 10K type strain sequencing project: providing services to taxonomists for standard genome sequencing and annotation.</title>
        <authorList>
            <consortium name="The Broad Institute Genomics Platform"/>
            <consortium name="The Broad Institute Genome Sequencing Center for Infectious Disease"/>
            <person name="Wu L."/>
            <person name="Ma J."/>
        </authorList>
    </citation>
    <scope>NUCLEOTIDE SEQUENCE [LARGE SCALE GENOMIC DNA]</scope>
    <source>
        <strain evidence="2">CGMCC 1.12664</strain>
    </source>
</reference>
<dbReference type="InterPro" id="IPR032719">
    <property type="entry name" value="WbsX"/>
</dbReference>
<dbReference type="Pfam" id="PF05045">
    <property type="entry name" value="RgpF"/>
    <property type="match status" value="1"/>
</dbReference>
<dbReference type="PANTHER" id="PTHR41244:SF1">
    <property type="entry name" value="GLYCOSYLTRANSFERASE"/>
    <property type="match status" value="1"/>
</dbReference>
<protein>
    <recommendedName>
        <fullName evidence="3">Rhamnan synthesis protein F</fullName>
    </recommendedName>
</protein>
<evidence type="ECO:0008006" key="3">
    <source>
        <dbReference type="Google" id="ProtNLM"/>
    </source>
</evidence>
<evidence type="ECO:0000313" key="1">
    <source>
        <dbReference type="EMBL" id="GGE38261.1"/>
    </source>
</evidence>